<gene>
    <name evidence="2" type="ORF">GCM10025872_32170</name>
</gene>
<dbReference type="Gene3D" id="3.40.1190.20">
    <property type="match status" value="1"/>
</dbReference>
<name>A0ABN6YQE5_9MICO</name>
<dbReference type="InterPro" id="IPR029056">
    <property type="entry name" value="Ribokinase-like"/>
</dbReference>
<evidence type="ECO:0000259" key="1">
    <source>
        <dbReference type="Pfam" id="PF00294"/>
    </source>
</evidence>
<keyword evidence="2" id="KW-0808">Transferase</keyword>
<reference evidence="2" key="2">
    <citation type="submission" date="2023-02" db="EMBL/GenBank/DDBJ databases">
        <authorList>
            <person name="Sun Q."/>
            <person name="Mori K."/>
        </authorList>
    </citation>
    <scope>NUCLEOTIDE SEQUENCE</scope>
    <source>
        <strain evidence="2">NBRC 110608</strain>
    </source>
</reference>
<accession>A0ABN6YQE5</accession>
<organism evidence="2">
    <name type="scientific">Barrientosiimonas endolithica</name>
    <dbReference type="NCBI Taxonomy" id="1535208"/>
    <lineage>
        <taxon>Bacteria</taxon>
        <taxon>Bacillati</taxon>
        <taxon>Actinomycetota</taxon>
        <taxon>Actinomycetes</taxon>
        <taxon>Micrococcales</taxon>
        <taxon>Dermacoccaceae</taxon>
        <taxon>Barrientosiimonas</taxon>
    </lineage>
</organism>
<dbReference type="EMBL" id="AP027735">
    <property type="protein sequence ID" value="BDZ59560.1"/>
    <property type="molecule type" value="Genomic_DNA"/>
</dbReference>
<keyword evidence="2" id="KW-0418">Kinase</keyword>
<dbReference type="PANTHER" id="PTHR42774:SF3">
    <property type="entry name" value="KETOHEXOKINASE"/>
    <property type="match status" value="1"/>
</dbReference>
<reference evidence="2" key="1">
    <citation type="journal article" date="2014" name="Int. J. Syst. Evol. Microbiol.">
        <title>Complete genome of a new Firmicutes species belonging to the dominant human colonic microbiota ('Ruminococcus bicirculans') reveals two chromosomes and a selective capacity to utilize plant glucans.</title>
        <authorList>
            <consortium name="NISC Comparative Sequencing Program"/>
            <person name="Wegmann U."/>
            <person name="Louis P."/>
            <person name="Goesmann A."/>
            <person name="Henrissat B."/>
            <person name="Duncan S.H."/>
            <person name="Flint H.J."/>
        </authorList>
    </citation>
    <scope>NUCLEOTIDE SEQUENCE</scope>
    <source>
        <strain evidence="2">NBRC 110608</strain>
    </source>
</reference>
<dbReference type="InterPro" id="IPR052562">
    <property type="entry name" value="Ketohexokinase-related"/>
</dbReference>
<dbReference type="InterPro" id="IPR011611">
    <property type="entry name" value="PfkB_dom"/>
</dbReference>
<dbReference type="Pfam" id="PF00294">
    <property type="entry name" value="PfkB"/>
    <property type="match status" value="1"/>
</dbReference>
<feature type="domain" description="Carbohydrate kinase PfkB" evidence="1">
    <location>
        <begin position="48"/>
        <end position="307"/>
    </location>
</feature>
<dbReference type="RefSeq" id="WP_289231517.1">
    <property type="nucleotide sequence ID" value="NZ_AP027735.1"/>
</dbReference>
<proteinExistence type="predicted"/>
<dbReference type="GO" id="GO:0016301">
    <property type="term" value="F:kinase activity"/>
    <property type="evidence" value="ECO:0007669"/>
    <property type="project" value="UniProtKB-KW"/>
</dbReference>
<evidence type="ECO:0000313" key="2">
    <source>
        <dbReference type="EMBL" id="BDZ59560.1"/>
    </source>
</evidence>
<sequence length="373" mass="39763">MEEPAYDPLRGIRDPGDERVDVALWGTVFLDIIFTGLDSRPTDGTEVMASGMGSCPGGIANLAVATSRLGLRTALSAAFAEDYYGDFCWETLGEEGVRLASSRRYGQWHSPLTVSYAYSGDRSMVTHAHRPPGYADDPVPPPPAARAVIADLGSPEVRDPAGLEWLRGARDQGSLIFADLGWDSTGAWSREMIEPLELCYAFLPNADEAMAYTRTDTPQDALYALADRVPLAVVTNGPHGALAIDSATGEEVSVPSLRVSALDATGSGDVFGAALATGTLAGWRLPDRVAFAALCAGLAVQQFGGSLAAPGWGDIADWWHRVRDGEGRTSYDLAVRRRYGFLEDIVPTVPVGAVHRAQATIARRADVGHHPQA</sequence>
<dbReference type="SUPFAM" id="SSF53613">
    <property type="entry name" value="Ribokinase-like"/>
    <property type="match status" value="1"/>
</dbReference>
<dbReference type="PANTHER" id="PTHR42774">
    <property type="entry name" value="PHOSPHOTRANSFERASE SYSTEM TRANSPORT PROTEIN"/>
    <property type="match status" value="1"/>
</dbReference>
<protein>
    <submittedName>
        <fullName evidence="2">Sugar kinase</fullName>
    </submittedName>
</protein>